<dbReference type="AlphaFoldDB" id="A0A485A794"/>
<name>A0A485A794_RAOPL</name>
<reference evidence="1 2" key="1">
    <citation type="submission" date="2019-03" db="EMBL/GenBank/DDBJ databases">
        <authorList>
            <consortium name="Pathogen Informatics"/>
        </authorList>
    </citation>
    <scope>NUCLEOTIDE SEQUENCE [LARGE SCALE GENOMIC DNA]</scope>
    <source>
        <strain evidence="1 2">NCTC12998</strain>
    </source>
</reference>
<organism evidence="1 2">
    <name type="scientific">Raoultella planticola</name>
    <name type="common">Klebsiella planticola</name>
    <dbReference type="NCBI Taxonomy" id="575"/>
    <lineage>
        <taxon>Bacteria</taxon>
        <taxon>Pseudomonadati</taxon>
        <taxon>Pseudomonadota</taxon>
        <taxon>Gammaproteobacteria</taxon>
        <taxon>Enterobacterales</taxon>
        <taxon>Enterobacteriaceae</taxon>
        <taxon>Klebsiella/Raoultella group</taxon>
        <taxon>Raoultella</taxon>
    </lineage>
</organism>
<dbReference type="Proteomes" id="UP000345637">
    <property type="component" value="Unassembled WGS sequence"/>
</dbReference>
<evidence type="ECO:0000313" key="1">
    <source>
        <dbReference type="EMBL" id="VFS56435.1"/>
    </source>
</evidence>
<protein>
    <submittedName>
        <fullName evidence="1">Uncharacterized protein</fullName>
    </submittedName>
</protein>
<sequence length="52" mass="5952">MITATALVVSYFSGPLLNFGDFSRYGKSMGEIRRGNRWVCRLTSCCFRSLPW</sequence>
<proteinExistence type="predicted"/>
<gene>
    <name evidence="1" type="ORF">NCTC12998_00391</name>
</gene>
<accession>A0A485A794</accession>
<dbReference type="EMBL" id="CAADJE010000002">
    <property type="protein sequence ID" value="VFS56435.1"/>
    <property type="molecule type" value="Genomic_DNA"/>
</dbReference>
<evidence type="ECO:0000313" key="2">
    <source>
        <dbReference type="Proteomes" id="UP000345637"/>
    </source>
</evidence>